<dbReference type="Gene3D" id="2.40.170.20">
    <property type="entry name" value="TonB-dependent receptor, beta-barrel domain"/>
    <property type="match status" value="1"/>
</dbReference>
<dbReference type="EMBL" id="CP025791">
    <property type="protein sequence ID" value="AUP80626.1"/>
    <property type="molecule type" value="Genomic_DNA"/>
</dbReference>
<evidence type="ECO:0000256" key="5">
    <source>
        <dbReference type="ARBA" id="ARBA00022496"/>
    </source>
</evidence>
<evidence type="ECO:0000256" key="9">
    <source>
        <dbReference type="ARBA" id="ARBA00023065"/>
    </source>
</evidence>
<evidence type="ECO:0000259" key="17">
    <source>
        <dbReference type="Pfam" id="PF07715"/>
    </source>
</evidence>
<keyword evidence="10 15" id="KW-0798">TonB box</keyword>
<keyword evidence="12 18" id="KW-0675">Receptor</keyword>
<keyword evidence="9" id="KW-0406">Ion transport</keyword>
<feature type="domain" description="TonB-dependent receptor plug" evidence="17">
    <location>
        <begin position="130"/>
        <end position="223"/>
    </location>
</feature>
<keyword evidence="5" id="KW-0410">Iron transport</keyword>
<evidence type="ECO:0000256" key="7">
    <source>
        <dbReference type="ARBA" id="ARBA00022729"/>
    </source>
</evidence>
<dbReference type="InterPro" id="IPR012910">
    <property type="entry name" value="Plug_dom"/>
</dbReference>
<dbReference type="PANTHER" id="PTHR32552:SF68">
    <property type="entry name" value="FERRICHROME OUTER MEMBRANE TRANSPORTER_PHAGE RECEPTOR"/>
    <property type="match status" value="1"/>
</dbReference>
<dbReference type="NCBIfam" id="TIGR01783">
    <property type="entry name" value="TonB-siderophor"/>
    <property type="match status" value="1"/>
</dbReference>
<evidence type="ECO:0000256" key="12">
    <source>
        <dbReference type="ARBA" id="ARBA00023170"/>
    </source>
</evidence>
<comment type="similarity">
    <text evidence="2 14 15">Belongs to the TonB-dependent receptor family.</text>
</comment>
<dbReference type="GO" id="GO:0009279">
    <property type="term" value="C:cell outer membrane"/>
    <property type="evidence" value="ECO:0007669"/>
    <property type="project" value="UniProtKB-SubCell"/>
</dbReference>
<dbReference type="Gene3D" id="2.60.40.1120">
    <property type="entry name" value="Carboxypeptidase-like, regulatory domain"/>
    <property type="match status" value="1"/>
</dbReference>
<evidence type="ECO:0000313" key="19">
    <source>
        <dbReference type="Proteomes" id="UP000235826"/>
    </source>
</evidence>
<reference evidence="18 19" key="1">
    <citation type="submission" date="2018-01" db="EMBL/GenBank/DDBJ databases">
        <title>Complete genome sequence of Flavivirga eckloniae ECD14 isolated from seaweed Ecklonia cava.</title>
        <authorList>
            <person name="Lee J.H."/>
            <person name="Baik K.S."/>
            <person name="Seong C.N."/>
        </authorList>
    </citation>
    <scope>NUCLEOTIDE SEQUENCE [LARGE SCALE GENOMIC DNA]</scope>
    <source>
        <strain evidence="18 19">ECD14</strain>
    </source>
</reference>
<evidence type="ECO:0000256" key="13">
    <source>
        <dbReference type="ARBA" id="ARBA00023237"/>
    </source>
</evidence>
<keyword evidence="4 14" id="KW-1134">Transmembrane beta strand</keyword>
<dbReference type="Pfam" id="PF00593">
    <property type="entry name" value="TonB_dep_Rec_b-barrel"/>
    <property type="match status" value="1"/>
</dbReference>
<keyword evidence="19" id="KW-1185">Reference proteome</keyword>
<evidence type="ECO:0000256" key="14">
    <source>
        <dbReference type="PROSITE-ProRule" id="PRU01360"/>
    </source>
</evidence>
<evidence type="ECO:0000256" key="11">
    <source>
        <dbReference type="ARBA" id="ARBA00023136"/>
    </source>
</evidence>
<feature type="domain" description="TonB-dependent receptor-like beta-barrel" evidence="16">
    <location>
        <begin position="306"/>
        <end position="776"/>
    </location>
</feature>
<dbReference type="Pfam" id="PF07715">
    <property type="entry name" value="Plug"/>
    <property type="match status" value="1"/>
</dbReference>
<organism evidence="18 19">
    <name type="scientific">Flavivirga eckloniae</name>
    <dbReference type="NCBI Taxonomy" id="1803846"/>
    <lineage>
        <taxon>Bacteria</taxon>
        <taxon>Pseudomonadati</taxon>
        <taxon>Bacteroidota</taxon>
        <taxon>Flavobacteriia</taxon>
        <taxon>Flavobacteriales</taxon>
        <taxon>Flavobacteriaceae</taxon>
        <taxon>Flavivirga</taxon>
    </lineage>
</organism>
<dbReference type="InterPro" id="IPR008969">
    <property type="entry name" value="CarboxyPept-like_regulatory"/>
</dbReference>
<keyword evidence="7" id="KW-0732">Signal</keyword>
<keyword evidence="11 14" id="KW-0472">Membrane</keyword>
<evidence type="ECO:0000256" key="8">
    <source>
        <dbReference type="ARBA" id="ARBA00023004"/>
    </source>
</evidence>
<evidence type="ECO:0000313" key="18">
    <source>
        <dbReference type="EMBL" id="AUP80626.1"/>
    </source>
</evidence>
<dbReference type="SUPFAM" id="SSF49464">
    <property type="entry name" value="Carboxypeptidase regulatory domain-like"/>
    <property type="match status" value="1"/>
</dbReference>
<dbReference type="PROSITE" id="PS52016">
    <property type="entry name" value="TONB_DEPENDENT_REC_3"/>
    <property type="match status" value="1"/>
</dbReference>
<dbReference type="AlphaFoldDB" id="A0A2K9PU82"/>
<dbReference type="GO" id="GO:0015891">
    <property type="term" value="P:siderophore transport"/>
    <property type="evidence" value="ECO:0007669"/>
    <property type="project" value="InterPro"/>
</dbReference>
<dbReference type="GO" id="GO:0015344">
    <property type="term" value="F:siderophore uptake transmembrane transporter activity"/>
    <property type="evidence" value="ECO:0007669"/>
    <property type="project" value="TreeGrafter"/>
</dbReference>
<dbReference type="InterPro" id="IPR000531">
    <property type="entry name" value="Beta-barrel_TonB"/>
</dbReference>
<dbReference type="OrthoDB" id="9775095at2"/>
<keyword evidence="8" id="KW-0408">Iron</keyword>
<dbReference type="InterPro" id="IPR039426">
    <property type="entry name" value="TonB-dep_rcpt-like"/>
</dbReference>
<evidence type="ECO:0000259" key="16">
    <source>
        <dbReference type="Pfam" id="PF00593"/>
    </source>
</evidence>
<evidence type="ECO:0000256" key="10">
    <source>
        <dbReference type="ARBA" id="ARBA00023077"/>
    </source>
</evidence>
<evidence type="ECO:0000256" key="6">
    <source>
        <dbReference type="ARBA" id="ARBA00022692"/>
    </source>
</evidence>
<name>A0A2K9PU82_9FLAO</name>
<comment type="subcellular location">
    <subcellularLocation>
        <location evidence="1 14">Cell outer membrane</location>
        <topology evidence="1 14">Multi-pass membrane protein</topology>
    </subcellularLocation>
</comment>
<keyword evidence="13 14" id="KW-0998">Cell outer membrane</keyword>
<evidence type="ECO:0000256" key="1">
    <source>
        <dbReference type="ARBA" id="ARBA00004571"/>
    </source>
</evidence>
<keyword evidence="3 14" id="KW-0813">Transport</keyword>
<dbReference type="Pfam" id="PF13715">
    <property type="entry name" value="CarbopepD_reg_2"/>
    <property type="match status" value="1"/>
</dbReference>
<dbReference type="PANTHER" id="PTHR32552">
    <property type="entry name" value="FERRICHROME IRON RECEPTOR-RELATED"/>
    <property type="match status" value="1"/>
</dbReference>
<evidence type="ECO:0000256" key="4">
    <source>
        <dbReference type="ARBA" id="ARBA00022452"/>
    </source>
</evidence>
<dbReference type="KEGG" id="fek:C1H87_18675"/>
<accession>A0A2K9PU82</accession>
<dbReference type="SUPFAM" id="SSF56935">
    <property type="entry name" value="Porins"/>
    <property type="match status" value="1"/>
</dbReference>
<dbReference type="InterPro" id="IPR010105">
    <property type="entry name" value="TonB_sidphr_rcpt"/>
</dbReference>
<evidence type="ECO:0000256" key="2">
    <source>
        <dbReference type="ARBA" id="ARBA00009810"/>
    </source>
</evidence>
<dbReference type="CDD" id="cd01347">
    <property type="entry name" value="ligand_gated_channel"/>
    <property type="match status" value="1"/>
</dbReference>
<protein>
    <submittedName>
        <fullName evidence="18">TonB-dependent siderophore receptor</fullName>
    </submittedName>
</protein>
<gene>
    <name evidence="18" type="ORF">C1H87_18675</name>
</gene>
<evidence type="ECO:0000256" key="15">
    <source>
        <dbReference type="RuleBase" id="RU003357"/>
    </source>
</evidence>
<evidence type="ECO:0000256" key="3">
    <source>
        <dbReference type="ARBA" id="ARBA00022448"/>
    </source>
</evidence>
<sequence>MKKNLTLLLIVISIYSTYSQAILKGVVKNESGEAIPYVSVYLEGTQLGVSSKTDGTFIIKNVPYSTYKIVASAVGYSQVSQEIVVNGNIDDITFKLSANTELEEVELFGTRHKRAEKLETLTRLPLAPNEQLQSISILSHALIDKQNALTIRDVTKNVAGVYTFATYGNTRESMSLRGYRGIPILKNGVRINSDFRGIGVITDMSGVDNVQVLKGVSAISQGLGGDLGSAGGVINMVTKTPKFYEGGEVSFRTGSFGKVRPTFDFYGPLDKNETVAFRVAGAYDRADSYRSHVSSERFYVNPSVAWRPNEKTNIILEMDYTDDSVTPDPGTINLGDYATNNIYKLPDNNFLGFDSDRSNSVNTTYAIRFEREINNGLSLKAGLFSSNLETYEESAYVFQGGGRTGLDVLPGGQRYREYYAGGRLDKNSVLQIDLLGKDIQTGFLKHTFQVGVDYRNSEFDNAAYTTTYPTNDPYVDIIDVTQPINNTLPGGVSVALNPARATGSKTKSYGFTVQDKITLTEWADVFLGLRYSSLERTKGNFIGRSLSGAKRDDAFNPLLGFNIKPLKNIIVFGSYASSSNPMTSFYRDINGNELGTERWDQFETGIKSTWLDNALRFNVTYFLTASKNLNLEALDGNGTSLGYYLKGGEDTRNGVELELIGRVLPNLEVIAGYSYLDARYKDHVSYYYNSSPLNTPKHTANFWTRYSFEHTLEGLSLGAGVYYLGERPHNVWSRNYTHAGVEPGVKPFDLKAYTTVNFQASYQFNSKLSLDVFANNAFNELGYNAYRTVYLNRISPANFGTTLRYKF</sequence>
<keyword evidence="6 14" id="KW-0812">Transmembrane</keyword>
<dbReference type="Gene3D" id="2.170.130.10">
    <property type="entry name" value="TonB-dependent receptor, plug domain"/>
    <property type="match status" value="1"/>
</dbReference>
<dbReference type="Proteomes" id="UP000235826">
    <property type="component" value="Chromosome"/>
</dbReference>
<dbReference type="RefSeq" id="WP_102757272.1">
    <property type="nucleotide sequence ID" value="NZ_CP025791.1"/>
</dbReference>
<dbReference type="GO" id="GO:0038023">
    <property type="term" value="F:signaling receptor activity"/>
    <property type="evidence" value="ECO:0007669"/>
    <property type="project" value="InterPro"/>
</dbReference>
<dbReference type="InterPro" id="IPR037066">
    <property type="entry name" value="Plug_dom_sf"/>
</dbReference>
<proteinExistence type="inferred from homology"/>
<dbReference type="InterPro" id="IPR036942">
    <property type="entry name" value="Beta-barrel_TonB_sf"/>
</dbReference>